<proteinExistence type="predicted"/>
<accession>A0A0G0MC69</accession>
<protein>
    <submittedName>
        <fullName evidence="1">Uncharacterized protein</fullName>
    </submittedName>
</protein>
<evidence type="ECO:0000313" key="1">
    <source>
        <dbReference type="EMBL" id="KKR01619.1"/>
    </source>
</evidence>
<gene>
    <name evidence="1" type="ORF">UT24_C0003G0026</name>
</gene>
<sequence length="74" mass="8638">MTKLRVYDSGSSVARKVLEDKRLCIAEVLDYSGWHYLQCRRKRGYGPNGEYCKQHALIIAQGRHVNVPFKEREL</sequence>
<reference evidence="1 2" key="1">
    <citation type="journal article" date="2015" name="Nature">
        <title>rRNA introns, odd ribosomes, and small enigmatic genomes across a large radiation of phyla.</title>
        <authorList>
            <person name="Brown C.T."/>
            <person name="Hug L.A."/>
            <person name="Thomas B.C."/>
            <person name="Sharon I."/>
            <person name="Castelle C.J."/>
            <person name="Singh A."/>
            <person name="Wilkins M.J."/>
            <person name="Williams K.H."/>
            <person name="Banfield J.F."/>
        </authorList>
    </citation>
    <scope>NUCLEOTIDE SEQUENCE [LARGE SCALE GENOMIC DNA]</scope>
</reference>
<name>A0A0G0MC69_9BACT</name>
<dbReference type="Proteomes" id="UP000033881">
    <property type="component" value="Unassembled WGS sequence"/>
</dbReference>
<dbReference type="STRING" id="1618574.UT24_C0003G0026"/>
<organism evidence="1 2">
    <name type="scientific">Candidatus Woesebacteria bacterium GW2011_GWB1_39_12</name>
    <dbReference type="NCBI Taxonomy" id="1618574"/>
    <lineage>
        <taxon>Bacteria</taxon>
        <taxon>Candidatus Woeseibacteriota</taxon>
    </lineage>
</organism>
<dbReference type="EMBL" id="LBWB01000003">
    <property type="protein sequence ID" value="KKR01619.1"/>
    <property type="molecule type" value="Genomic_DNA"/>
</dbReference>
<dbReference type="AlphaFoldDB" id="A0A0G0MC69"/>
<comment type="caution">
    <text evidence="1">The sequence shown here is derived from an EMBL/GenBank/DDBJ whole genome shotgun (WGS) entry which is preliminary data.</text>
</comment>
<evidence type="ECO:0000313" key="2">
    <source>
        <dbReference type="Proteomes" id="UP000033881"/>
    </source>
</evidence>